<organism evidence="8 9">
    <name type="scientific">Thermohalobaculum xanthum</name>
    <dbReference type="NCBI Taxonomy" id="2753746"/>
    <lineage>
        <taxon>Bacteria</taxon>
        <taxon>Pseudomonadati</taxon>
        <taxon>Pseudomonadota</taxon>
        <taxon>Alphaproteobacteria</taxon>
        <taxon>Rhodobacterales</taxon>
        <taxon>Paracoccaceae</taxon>
        <taxon>Thermohalobaculum</taxon>
    </lineage>
</organism>
<dbReference type="FunFam" id="3.40.30.10:FF:000020">
    <property type="entry name" value="Peroxiredoxin"/>
    <property type="match status" value="1"/>
</dbReference>
<evidence type="ECO:0000256" key="5">
    <source>
        <dbReference type="PIRSR" id="PIRSR637944-1"/>
    </source>
</evidence>
<comment type="caution">
    <text evidence="8">The sequence shown here is derived from an EMBL/GenBank/DDBJ whole genome shotgun (WGS) entry which is preliminary data.</text>
</comment>
<dbReference type="Gene3D" id="3.40.30.10">
    <property type="entry name" value="Glutaredoxin"/>
    <property type="match status" value="1"/>
</dbReference>
<keyword evidence="4 6" id="KW-0676">Redox-active center</keyword>
<dbReference type="GO" id="GO:0005737">
    <property type="term" value="C:cytoplasm"/>
    <property type="evidence" value="ECO:0007669"/>
    <property type="project" value="TreeGrafter"/>
</dbReference>
<dbReference type="PANTHER" id="PTHR10430">
    <property type="entry name" value="PEROXIREDOXIN"/>
    <property type="match status" value="1"/>
</dbReference>
<evidence type="ECO:0000256" key="2">
    <source>
        <dbReference type="ARBA" id="ARBA00022862"/>
    </source>
</evidence>
<feature type="domain" description="Thioredoxin" evidence="7">
    <location>
        <begin position="3"/>
        <end position="162"/>
    </location>
</feature>
<dbReference type="CDD" id="cd03013">
    <property type="entry name" value="PRX5_like"/>
    <property type="match status" value="1"/>
</dbReference>
<dbReference type="PANTHER" id="PTHR10430:SF16">
    <property type="entry name" value="PEROXIREDOXIN-5, MITOCHONDRIAL"/>
    <property type="match status" value="1"/>
</dbReference>
<dbReference type="Proteomes" id="UP000655420">
    <property type="component" value="Unassembled WGS sequence"/>
</dbReference>
<feature type="active site" description="Cysteine sulfenic acid (-SOH) intermediate" evidence="5">
    <location>
        <position position="49"/>
    </location>
</feature>
<keyword evidence="2 6" id="KW-0049">Antioxidant</keyword>
<comment type="catalytic activity">
    <reaction evidence="6">
        <text>a hydroperoxide + 2 glutathione = an alcohol + glutathione disulfide + H2O</text>
        <dbReference type="Rhea" id="RHEA:62632"/>
        <dbReference type="ChEBI" id="CHEBI:15377"/>
        <dbReference type="ChEBI" id="CHEBI:30879"/>
        <dbReference type="ChEBI" id="CHEBI:35924"/>
        <dbReference type="ChEBI" id="CHEBI:57925"/>
        <dbReference type="ChEBI" id="CHEBI:58297"/>
        <dbReference type="EC" id="1.11.1.27"/>
    </reaction>
</comment>
<dbReference type="AlphaFoldDB" id="A0A8J7M6N4"/>
<dbReference type="RefSeq" id="WP_200608217.1">
    <property type="nucleotide sequence ID" value="NZ_JAEHHL010000002.1"/>
</dbReference>
<evidence type="ECO:0000256" key="3">
    <source>
        <dbReference type="ARBA" id="ARBA00023002"/>
    </source>
</evidence>
<evidence type="ECO:0000256" key="1">
    <source>
        <dbReference type="ARBA" id="ARBA00022559"/>
    </source>
</evidence>
<evidence type="ECO:0000313" key="8">
    <source>
        <dbReference type="EMBL" id="MBK0398700.1"/>
    </source>
</evidence>
<dbReference type="GO" id="GO:0042744">
    <property type="term" value="P:hydrogen peroxide catabolic process"/>
    <property type="evidence" value="ECO:0007669"/>
    <property type="project" value="TreeGrafter"/>
</dbReference>
<keyword evidence="3 6" id="KW-0560">Oxidoreductase</keyword>
<dbReference type="Pfam" id="PF08534">
    <property type="entry name" value="Redoxin"/>
    <property type="match status" value="1"/>
</dbReference>
<sequence>MTIEVGDSLPDGKLFEMTPDGPKAVAVSDVFGGRTVALFAVPGAFTPTCHNKHMPSFVDNAAALKAKGVDEIVCLTVNDPFVARAWGEATGADKAGIRVMCDADAGLVTAMGLSFDGSGAGLGQRAQRFSAVVRNGKLTALNVEDAPSKAEATKAEVLLGQL</sequence>
<dbReference type="EMBL" id="JAEHHL010000002">
    <property type="protein sequence ID" value="MBK0398700.1"/>
    <property type="molecule type" value="Genomic_DNA"/>
</dbReference>
<evidence type="ECO:0000313" key="9">
    <source>
        <dbReference type="Proteomes" id="UP000655420"/>
    </source>
</evidence>
<dbReference type="InterPro" id="IPR037944">
    <property type="entry name" value="PRX5-like"/>
</dbReference>
<name>A0A8J7M6N4_9RHOB</name>
<comment type="function">
    <text evidence="6">Thiol-specific peroxidase that catalyzes the reduction of hydrogen peroxide and organic hydroperoxides to water and alcohols, respectively. Plays a role in cell protection against oxidative stress by detoxifying peroxides.</text>
</comment>
<evidence type="ECO:0000259" key="7">
    <source>
        <dbReference type="PROSITE" id="PS51352"/>
    </source>
</evidence>
<evidence type="ECO:0000256" key="6">
    <source>
        <dbReference type="RuleBase" id="RU366011"/>
    </source>
</evidence>
<dbReference type="SUPFAM" id="SSF52833">
    <property type="entry name" value="Thioredoxin-like"/>
    <property type="match status" value="1"/>
</dbReference>
<dbReference type="GO" id="GO:0045454">
    <property type="term" value="P:cell redox homeostasis"/>
    <property type="evidence" value="ECO:0007669"/>
    <property type="project" value="TreeGrafter"/>
</dbReference>
<gene>
    <name evidence="8" type="ORF">H0I76_05835</name>
</gene>
<keyword evidence="9" id="KW-1185">Reference proteome</keyword>
<protein>
    <recommendedName>
        <fullName evidence="6">Glutathione-dependent peroxiredoxin</fullName>
        <ecNumber evidence="6">1.11.1.27</ecNumber>
    </recommendedName>
</protein>
<dbReference type="GO" id="GO:0034599">
    <property type="term" value="P:cellular response to oxidative stress"/>
    <property type="evidence" value="ECO:0007669"/>
    <property type="project" value="InterPro"/>
</dbReference>
<reference evidence="8" key="1">
    <citation type="submission" date="2020-12" db="EMBL/GenBank/DDBJ databases">
        <title>Bacterial taxonomy.</title>
        <authorList>
            <person name="Pan X."/>
        </authorList>
    </citation>
    <scope>NUCLEOTIDE SEQUENCE</scope>
    <source>
        <strain evidence="8">M0105</strain>
    </source>
</reference>
<comment type="similarity">
    <text evidence="6">Belongs to the peroxiredoxin family. Prx5 subfamily.</text>
</comment>
<dbReference type="PROSITE" id="PS51352">
    <property type="entry name" value="THIOREDOXIN_2"/>
    <property type="match status" value="1"/>
</dbReference>
<dbReference type="InterPro" id="IPR013766">
    <property type="entry name" value="Thioredoxin_domain"/>
</dbReference>
<accession>A0A8J7M6N4</accession>
<dbReference type="GO" id="GO:0008379">
    <property type="term" value="F:thioredoxin peroxidase activity"/>
    <property type="evidence" value="ECO:0007669"/>
    <property type="project" value="InterPro"/>
</dbReference>
<dbReference type="InterPro" id="IPR013740">
    <property type="entry name" value="Redoxin"/>
</dbReference>
<evidence type="ECO:0000256" key="4">
    <source>
        <dbReference type="ARBA" id="ARBA00023284"/>
    </source>
</evidence>
<proteinExistence type="inferred from homology"/>
<dbReference type="InterPro" id="IPR036249">
    <property type="entry name" value="Thioredoxin-like_sf"/>
</dbReference>
<keyword evidence="1 6" id="KW-0575">Peroxidase</keyword>
<dbReference type="EC" id="1.11.1.27" evidence="6"/>